<dbReference type="EMBL" id="SHOA02000016">
    <property type="protein sequence ID" value="TDH68968.1"/>
    <property type="molecule type" value="Genomic_DNA"/>
</dbReference>
<dbReference type="Proteomes" id="UP000294530">
    <property type="component" value="Unassembled WGS sequence"/>
</dbReference>
<organism evidence="1 2">
    <name type="scientific">Bremia lactucae</name>
    <name type="common">Lettuce downy mildew</name>
    <dbReference type="NCBI Taxonomy" id="4779"/>
    <lineage>
        <taxon>Eukaryota</taxon>
        <taxon>Sar</taxon>
        <taxon>Stramenopiles</taxon>
        <taxon>Oomycota</taxon>
        <taxon>Peronosporomycetes</taxon>
        <taxon>Peronosporales</taxon>
        <taxon>Peronosporaceae</taxon>
        <taxon>Bremia</taxon>
    </lineage>
</organism>
<reference evidence="1 2" key="1">
    <citation type="journal article" date="2021" name="Genome Biol.">
        <title>AFLAP: assembly-free linkage analysis pipeline using k-mers from genome sequencing data.</title>
        <authorList>
            <person name="Fletcher K."/>
            <person name="Zhang L."/>
            <person name="Gil J."/>
            <person name="Han R."/>
            <person name="Cavanaugh K."/>
            <person name="Michelmore R."/>
        </authorList>
    </citation>
    <scope>NUCLEOTIDE SEQUENCE [LARGE SCALE GENOMIC DNA]</scope>
    <source>
        <strain evidence="1 2">SF5</strain>
    </source>
</reference>
<gene>
    <name evidence="1" type="ORF">CCR75_005677</name>
</gene>
<comment type="caution">
    <text evidence="1">The sequence shown here is derived from an EMBL/GenBank/DDBJ whole genome shotgun (WGS) entry which is preliminary data.</text>
</comment>
<proteinExistence type="predicted"/>
<evidence type="ECO:0000313" key="1">
    <source>
        <dbReference type="EMBL" id="TDH68968.1"/>
    </source>
</evidence>
<dbReference type="AlphaFoldDB" id="A0A976IE39"/>
<dbReference type="KEGG" id="blac:94349425"/>
<name>A0A976IE39_BRELC</name>
<accession>A0A976IE39</accession>
<evidence type="ECO:0000313" key="2">
    <source>
        <dbReference type="Proteomes" id="UP000294530"/>
    </source>
</evidence>
<dbReference type="OrthoDB" id="117013at2759"/>
<sequence length="143" mass="16182">MIVYADDADFVCQSAEIASVIETEAPAALAKWSLQMNTSMTDHTIPNPQSNRITRAKDRGWRITRKLASLLGDVEDVSGRKNLATAALHRISVLRSLENFLRRQLRKDIGVHYPDTISNDKIYNRTKAEPLRFLLASQPMEPF</sequence>
<protein>
    <submittedName>
        <fullName evidence="1">Uncharacterized protein</fullName>
    </submittedName>
</protein>
<dbReference type="RefSeq" id="XP_067818467.1">
    <property type="nucleotide sequence ID" value="XM_067963754.1"/>
</dbReference>
<dbReference type="GeneID" id="94349425"/>
<keyword evidence="2" id="KW-1185">Reference proteome</keyword>